<dbReference type="InterPro" id="IPR050519">
    <property type="entry name" value="Glycosyltransf_28_UgtP"/>
</dbReference>
<evidence type="ECO:0000256" key="4">
    <source>
        <dbReference type="ARBA" id="ARBA00022679"/>
    </source>
</evidence>
<evidence type="ECO:0000313" key="7">
    <source>
        <dbReference type="EMBL" id="RAQ28242.1"/>
    </source>
</evidence>
<dbReference type="GO" id="GO:0016020">
    <property type="term" value="C:membrane"/>
    <property type="evidence" value="ECO:0007669"/>
    <property type="project" value="UniProtKB-SubCell"/>
</dbReference>
<dbReference type="PANTHER" id="PTHR43025">
    <property type="entry name" value="MONOGALACTOSYLDIACYLGLYCEROL SYNTHASE"/>
    <property type="match status" value="1"/>
</dbReference>
<proteinExistence type="inferred from homology"/>
<dbReference type="GO" id="GO:0009247">
    <property type="term" value="P:glycolipid biosynthetic process"/>
    <property type="evidence" value="ECO:0007669"/>
    <property type="project" value="InterPro"/>
</dbReference>
<name>A0A328UA80_9FIRM</name>
<evidence type="ECO:0000259" key="6">
    <source>
        <dbReference type="Pfam" id="PF06925"/>
    </source>
</evidence>
<comment type="caution">
    <text evidence="7">The sequence shown here is derived from an EMBL/GenBank/DDBJ whole genome shotgun (WGS) entry which is preliminary data.</text>
</comment>
<dbReference type="InterPro" id="IPR007235">
    <property type="entry name" value="Glyco_trans_28_C"/>
</dbReference>
<reference evidence="7 8" key="1">
    <citation type="submission" date="2018-06" db="EMBL/GenBank/DDBJ databases">
        <title>Noncontiguous genome sequence of Ruminococcaceae bacterium ASD2818.</title>
        <authorList>
            <person name="Chaplin A.V."/>
            <person name="Sokolova S.R."/>
            <person name="Kochetkova T.O."/>
            <person name="Goltsov A.Y."/>
            <person name="Trofimov D.Y."/>
            <person name="Efimov B.A."/>
        </authorList>
    </citation>
    <scope>NUCLEOTIDE SEQUENCE [LARGE SCALE GENOMIC DNA]</scope>
    <source>
        <strain evidence="7 8">ASD2818</strain>
    </source>
</reference>
<protein>
    <submittedName>
        <fullName evidence="7">Galactosyldiacylglycerol synthase</fullName>
    </submittedName>
</protein>
<evidence type="ECO:0000259" key="5">
    <source>
        <dbReference type="Pfam" id="PF04101"/>
    </source>
</evidence>
<comment type="subcellular location">
    <subcellularLocation>
        <location evidence="1">Membrane</location>
    </subcellularLocation>
</comment>
<dbReference type="Pfam" id="PF06925">
    <property type="entry name" value="MGDG_synth"/>
    <property type="match status" value="1"/>
</dbReference>
<evidence type="ECO:0000313" key="8">
    <source>
        <dbReference type="Proteomes" id="UP000249377"/>
    </source>
</evidence>
<accession>A0A328UA80</accession>
<dbReference type="RefSeq" id="WP_112332954.1">
    <property type="nucleotide sequence ID" value="NZ_QLYR01000006.1"/>
</dbReference>
<comment type="similarity">
    <text evidence="2">Belongs to the glycosyltransferase 28 family.</text>
</comment>
<dbReference type="Pfam" id="PF04101">
    <property type="entry name" value="Glyco_tran_28_C"/>
    <property type="match status" value="1"/>
</dbReference>
<sequence length="381" mass="42307">MKILILSAAAGGGHLRASYAIQSYIAAHSPGDTAEVVDALKAINVVLDKTCCGGYHFLATKTPKIFGQLYRATNEENPLYWLVDGFNHLISQRLLPLIREKNPDLILSTYPFTTEMVSKLKERGKIDIPLICLMTDYGPHRTWIAKKVDAYVVANEEMVTRMEALGVARDQIYPFGIPVNGVFFTSADKEELLKKLELTPGLSAVLIMAGSFGVNNIKKIYQSLIELPTPFQIIIITGKNKKLYADFEAMIPRSPKPVKLVYYTNEVENYMRACDLLITKPGGLTVSEALACNIPLAVFDAIPGQEEDNADFLISHNMAVPLDSGKHCAEAIRTLLEDRQKLLAMRDSCVAFDKSHANENILTLAHRLVENRIKSSPRAEK</sequence>
<evidence type="ECO:0000256" key="3">
    <source>
        <dbReference type="ARBA" id="ARBA00022676"/>
    </source>
</evidence>
<feature type="domain" description="Glycosyl transferase family 28 C-terminal" evidence="5">
    <location>
        <begin position="205"/>
        <end position="348"/>
    </location>
</feature>
<evidence type="ECO:0000256" key="2">
    <source>
        <dbReference type="ARBA" id="ARBA00006962"/>
    </source>
</evidence>
<dbReference type="InterPro" id="IPR009695">
    <property type="entry name" value="Diacylglyc_glucosyltr_N"/>
</dbReference>
<dbReference type="Proteomes" id="UP000249377">
    <property type="component" value="Unassembled WGS sequence"/>
</dbReference>
<dbReference type="AlphaFoldDB" id="A0A328UA80"/>
<dbReference type="EMBL" id="QLYR01000006">
    <property type="protein sequence ID" value="RAQ28242.1"/>
    <property type="molecule type" value="Genomic_DNA"/>
</dbReference>
<keyword evidence="3" id="KW-0328">Glycosyltransferase</keyword>
<dbReference type="GO" id="GO:0016758">
    <property type="term" value="F:hexosyltransferase activity"/>
    <property type="evidence" value="ECO:0007669"/>
    <property type="project" value="InterPro"/>
</dbReference>
<organism evidence="7 8">
    <name type="scientific">Hydrogeniiclostridium mannosilyticum</name>
    <dbReference type="NCBI Taxonomy" id="2764322"/>
    <lineage>
        <taxon>Bacteria</taxon>
        <taxon>Bacillati</taxon>
        <taxon>Bacillota</taxon>
        <taxon>Clostridia</taxon>
        <taxon>Eubacteriales</taxon>
        <taxon>Acutalibacteraceae</taxon>
        <taxon>Hydrogeniiclostridium</taxon>
    </lineage>
</organism>
<keyword evidence="4" id="KW-0808">Transferase</keyword>
<gene>
    <name evidence="7" type="ORF">DPQ25_09550</name>
</gene>
<evidence type="ECO:0000256" key="1">
    <source>
        <dbReference type="ARBA" id="ARBA00004370"/>
    </source>
</evidence>
<dbReference type="SUPFAM" id="SSF53756">
    <property type="entry name" value="UDP-Glycosyltransferase/glycogen phosphorylase"/>
    <property type="match status" value="1"/>
</dbReference>
<keyword evidence="8" id="KW-1185">Reference proteome</keyword>
<dbReference type="PANTHER" id="PTHR43025:SF3">
    <property type="entry name" value="MONOGALACTOSYLDIACYLGLYCEROL SYNTHASE 1, CHLOROPLASTIC"/>
    <property type="match status" value="1"/>
</dbReference>
<feature type="domain" description="Diacylglycerol glucosyltransferase N-terminal" evidence="6">
    <location>
        <begin position="14"/>
        <end position="179"/>
    </location>
</feature>
<dbReference type="Gene3D" id="3.40.50.2000">
    <property type="entry name" value="Glycogen Phosphorylase B"/>
    <property type="match status" value="1"/>
</dbReference>